<reference evidence="3" key="1">
    <citation type="submission" date="2018-05" db="EMBL/GenBank/DDBJ databases">
        <title>Algibacter marinivivus sp. nov., isolated from sample around a algae.</title>
        <authorList>
            <person name="Zhong X."/>
        </authorList>
    </citation>
    <scope>NUCLEOTIDE SEQUENCE [LARGE SCALE GENOMIC DNA]</scope>
    <source>
        <strain evidence="3">ZY111</strain>
    </source>
</reference>
<evidence type="ECO:0008006" key="5">
    <source>
        <dbReference type="Google" id="ProtNLM"/>
    </source>
</evidence>
<keyword evidence="2" id="KW-0812">Transmembrane</keyword>
<organism evidence="3 4">
    <name type="scientific">Algibacter marinivivus</name>
    <dbReference type="NCBI Taxonomy" id="2100723"/>
    <lineage>
        <taxon>Bacteria</taxon>
        <taxon>Pseudomonadati</taxon>
        <taxon>Bacteroidota</taxon>
        <taxon>Flavobacteriia</taxon>
        <taxon>Flavobacteriales</taxon>
        <taxon>Flavobacteriaceae</taxon>
        <taxon>Algibacter</taxon>
    </lineage>
</organism>
<gene>
    <name evidence="3" type="ORF">DIS18_03355</name>
</gene>
<sequence>MKRLLDIILLTIFSIHFLGNVLINIIGVPLAAYHSYEAWQEAEIINDSLKGQKKITKTERKSEHKKADTIQSIKNTHETKKQNHNH</sequence>
<name>A0A2U2X768_9FLAO</name>
<feature type="compositionally biased region" description="Basic and acidic residues" evidence="1">
    <location>
        <begin position="75"/>
        <end position="86"/>
    </location>
</feature>
<evidence type="ECO:0000256" key="1">
    <source>
        <dbReference type="SAM" id="MobiDB-lite"/>
    </source>
</evidence>
<feature type="transmembrane region" description="Helical" evidence="2">
    <location>
        <begin position="7"/>
        <end position="32"/>
    </location>
</feature>
<dbReference type="OrthoDB" id="9810918at2"/>
<keyword evidence="4" id="KW-1185">Reference proteome</keyword>
<comment type="caution">
    <text evidence="3">The sequence shown here is derived from an EMBL/GenBank/DDBJ whole genome shotgun (WGS) entry which is preliminary data.</text>
</comment>
<accession>A0A2U2X768</accession>
<keyword evidence="2" id="KW-1133">Transmembrane helix</keyword>
<feature type="region of interest" description="Disordered" evidence="1">
    <location>
        <begin position="55"/>
        <end position="86"/>
    </location>
</feature>
<dbReference type="RefSeq" id="WP_109351613.1">
    <property type="nucleotide sequence ID" value="NZ_QFRI01000001.1"/>
</dbReference>
<feature type="compositionally biased region" description="Basic and acidic residues" evidence="1">
    <location>
        <begin position="56"/>
        <end position="68"/>
    </location>
</feature>
<dbReference type="AlphaFoldDB" id="A0A2U2X768"/>
<dbReference type="EMBL" id="QFRI01000001">
    <property type="protein sequence ID" value="PWH83604.1"/>
    <property type="molecule type" value="Genomic_DNA"/>
</dbReference>
<reference evidence="3" key="2">
    <citation type="submission" date="2018-05" db="EMBL/GenBank/DDBJ databases">
        <authorList>
            <person name="Lanie J.A."/>
            <person name="Ng W.-L."/>
            <person name="Kazmierczak K.M."/>
            <person name="Andrzejewski T.M."/>
            <person name="Davidsen T.M."/>
            <person name="Wayne K.J."/>
            <person name="Tettelin H."/>
            <person name="Glass J.I."/>
            <person name="Rusch D."/>
            <person name="Podicherti R."/>
            <person name="Tsui H.-C.T."/>
            <person name="Winkler M.E."/>
        </authorList>
    </citation>
    <scope>NUCLEOTIDE SEQUENCE [LARGE SCALE GENOMIC DNA]</scope>
    <source>
        <strain evidence="3">ZY111</strain>
    </source>
</reference>
<dbReference type="Proteomes" id="UP000245375">
    <property type="component" value="Unassembled WGS sequence"/>
</dbReference>
<evidence type="ECO:0000256" key="2">
    <source>
        <dbReference type="SAM" id="Phobius"/>
    </source>
</evidence>
<keyword evidence="2" id="KW-0472">Membrane</keyword>
<protein>
    <recommendedName>
        <fullName evidence="5">2TM domain-containing protein</fullName>
    </recommendedName>
</protein>
<evidence type="ECO:0000313" key="3">
    <source>
        <dbReference type="EMBL" id="PWH83604.1"/>
    </source>
</evidence>
<evidence type="ECO:0000313" key="4">
    <source>
        <dbReference type="Proteomes" id="UP000245375"/>
    </source>
</evidence>
<proteinExistence type="predicted"/>